<keyword evidence="1" id="KW-0175">Coiled coil</keyword>
<comment type="caution">
    <text evidence="2">The sequence shown here is derived from an EMBL/GenBank/DDBJ whole genome shotgun (WGS) entry which is preliminary data.</text>
</comment>
<accession>A0A7J9I2R2</accession>
<dbReference type="OrthoDB" id="827019at2759"/>
<organism evidence="2 3">
    <name type="scientific">Gossypium harknessii</name>
    <dbReference type="NCBI Taxonomy" id="34285"/>
    <lineage>
        <taxon>Eukaryota</taxon>
        <taxon>Viridiplantae</taxon>
        <taxon>Streptophyta</taxon>
        <taxon>Embryophyta</taxon>
        <taxon>Tracheophyta</taxon>
        <taxon>Spermatophyta</taxon>
        <taxon>Magnoliopsida</taxon>
        <taxon>eudicotyledons</taxon>
        <taxon>Gunneridae</taxon>
        <taxon>Pentapetalae</taxon>
        <taxon>rosids</taxon>
        <taxon>malvids</taxon>
        <taxon>Malvales</taxon>
        <taxon>Malvaceae</taxon>
        <taxon>Malvoideae</taxon>
        <taxon>Gossypium</taxon>
    </lineage>
</organism>
<dbReference type="Proteomes" id="UP000593560">
    <property type="component" value="Unassembled WGS sequence"/>
</dbReference>
<proteinExistence type="predicted"/>
<dbReference type="PANTHER" id="PTHR48248">
    <property type="entry name" value="UVR DOMAIN-CONTAINING PROTEIN"/>
    <property type="match status" value="1"/>
</dbReference>
<dbReference type="AlphaFoldDB" id="A0A7J9I2R2"/>
<protein>
    <submittedName>
        <fullName evidence="2">Uncharacterized protein</fullName>
    </submittedName>
</protein>
<feature type="non-terminal residue" evidence="2">
    <location>
        <position position="45"/>
    </location>
</feature>
<evidence type="ECO:0000313" key="3">
    <source>
        <dbReference type="Proteomes" id="UP000593560"/>
    </source>
</evidence>
<dbReference type="EMBL" id="JABFAD010000013">
    <property type="protein sequence ID" value="MBA0816406.1"/>
    <property type="molecule type" value="Genomic_DNA"/>
</dbReference>
<feature type="coiled-coil region" evidence="1">
    <location>
        <begin position="1"/>
        <end position="42"/>
    </location>
</feature>
<gene>
    <name evidence="2" type="ORF">Gohar_001072</name>
</gene>
<reference evidence="2 3" key="1">
    <citation type="journal article" date="2019" name="Genome Biol. Evol.">
        <title>Insights into the evolution of the New World diploid cottons (Gossypium, subgenus Houzingenia) based on genome sequencing.</title>
        <authorList>
            <person name="Grover C.E."/>
            <person name="Arick M.A. 2nd"/>
            <person name="Thrash A."/>
            <person name="Conover J.L."/>
            <person name="Sanders W.S."/>
            <person name="Peterson D.G."/>
            <person name="Frelichowski J.E."/>
            <person name="Scheffler J.A."/>
            <person name="Scheffler B.E."/>
            <person name="Wendel J.F."/>
        </authorList>
    </citation>
    <scope>NUCLEOTIDE SEQUENCE [LARGE SCALE GENOMIC DNA]</scope>
    <source>
        <strain evidence="2">0</strain>
        <tissue evidence="2">Leaf</tissue>
    </source>
</reference>
<sequence>MKKLRVKMEEINEEQKNIRELQGELREKIEAIDLECEQLREETMM</sequence>
<dbReference type="PANTHER" id="PTHR48248:SF5">
    <property type="entry name" value="UVR DOMAIN-CONTAINING PROTEIN"/>
    <property type="match status" value="1"/>
</dbReference>
<evidence type="ECO:0000256" key="1">
    <source>
        <dbReference type="SAM" id="Coils"/>
    </source>
</evidence>
<evidence type="ECO:0000313" key="2">
    <source>
        <dbReference type="EMBL" id="MBA0816406.1"/>
    </source>
</evidence>
<name>A0A7J9I2R2_9ROSI</name>
<keyword evidence="3" id="KW-1185">Reference proteome</keyword>